<dbReference type="CDD" id="cd06225">
    <property type="entry name" value="HAMP"/>
    <property type="match status" value="1"/>
</dbReference>
<dbReference type="Pfam" id="PF21927">
    <property type="entry name" value="McpB_HAMP_2"/>
    <property type="match status" value="1"/>
</dbReference>
<dbReference type="PROSITE" id="PS50885">
    <property type="entry name" value="HAMP"/>
    <property type="match status" value="2"/>
</dbReference>
<dbReference type="InterPro" id="IPR003660">
    <property type="entry name" value="HAMP_dom"/>
</dbReference>
<dbReference type="PROSITE" id="PS50111">
    <property type="entry name" value="CHEMOTAXIS_TRANSDUC_2"/>
    <property type="match status" value="1"/>
</dbReference>
<dbReference type="Pfam" id="PF18575">
    <property type="entry name" value="HAMP_N3"/>
    <property type="match status" value="2"/>
</dbReference>
<dbReference type="Pfam" id="PF18947">
    <property type="entry name" value="HAMP_2"/>
    <property type="match status" value="1"/>
</dbReference>
<reference evidence="8 9" key="1">
    <citation type="submission" date="2024-04" db="EMBL/GenBank/DDBJ databases">
        <title>Novel species of the genus Ideonella isolated from streams.</title>
        <authorList>
            <person name="Lu H."/>
        </authorList>
    </citation>
    <scope>NUCLEOTIDE SEQUENCE [LARGE SCALE GENOMIC DNA]</scope>
    <source>
        <strain evidence="8 9">DXS22W</strain>
    </source>
</reference>
<organism evidence="8 9">
    <name type="scientific">Pseudaquabacterium inlustre</name>
    <dbReference type="NCBI Taxonomy" id="2984192"/>
    <lineage>
        <taxon>Bacteria</taxon>
        <taxon>Pseudomonadati</taxon>
        <taxon>Pseudomonadota</taxon>
        <taxon>Betaproteobacteria</taxon>
        <taxon>Burkholderiales</taxon>
        <taxon>Sphaerotilaceae</taxon>
        <taxon>Pseudaquabacterium</taxon>
    </lineage>
</organism>
<comment type="caution">
    <text evidence="8">The sequence shown here is derived from an EMBL/GenBank/DDBJ whole genome shotgun (WGS) entry which is preliminary data.</text>
</comment>
<dbReference type="SMART" id="SM00304">
    <property type="entry name" value="HAMP"/>
    <property type="match status" value="3"/>
</dbReference>
<evidence type="ECO:0000256" key="5">
    <source>
        <dbReference type="SAM" id="MobiDB-lite"/>
    </source>
</evidence>
<dbReference type="CDD" id="cd17528">
    <property type="entry name" value="HAMP_III"/>
    <property type="match status" value="2"/>
</dbReference>
<dbReference type="Gene3D" id="1.10.287.950">
    <property type="entry name" value="Methyl-accepting chemotaxis protein"/>
    <property type="match status" value="1"/>
</dbReference>
<dbReference type="Pfam" id="PF13188">
    <property type="entry name" value="PAS_8"/>
    <property type="match status" value="1"/>
</dbReference>
<name>A0ABU9CJA2_9BURK</name>
<dbReference type="PANTHER" id="PTHR43531:SF14">
    <property type="entry name" value="METHYL-ACCEPTING CHEMOTAXIS PROTEIN I-RELATED"/>
    <property type="match status" value="1"/>
</dbReference>
<dbReference type="CDD" id="cd11386">
    <property type="entry name" value="MCP_signal"/>
    <property type="match status" value="1"/>
</dbReference>
<feature type="domain" description="HAMP" evidence="7">
    <location>
        <begin position="420"/>
        <end position="466"/>
    </location>
</feature>
<dbReference type="InterPro" id="IPR041395">
    <property type="entry name" value="McpB_HAMP_3rd"/>
</dbReference>
<dbReference type="EMBL" id="JBBUTH010000004">
    <property type="protein sequence ID" value="MEK8050632.1"/>
    <property type="molecule type" value="Genomic_DNA"/>
</dbReference>
<evidence type="ECO:0000259" key="7">
    <source>
        <dbReference type="PROSITE" id="PS50885"/>
    </source>
</evidence>
<comment type="similarity">
    <text evidence="2">Belongs to the methyl-accepting chemotaxis (MCP) protein family.</text>
</comment>
<dbReference type="SMART" id="SM00283">
    <property type="entry name" value="MA"/>
    <property type="match status" value="1"/>
</dbReference>
<feature type="domain" description="HAMP" evidence="7">
    <location>
        <begin position="25"/>
        <end position="69"/>
    </location>
</feature>
<dbReference type="InterPro" id="IPR051310">
    <property type="entry name" value="MCP_chemotaxis"/>
</dbReference>
<keyword evidence="3" id="KW-0807">Transducer</keyword>
<feature type="coiled-coil region" evidence="4">
    <location>
        <begin position="664"/>
        <end position="695"/>
    </location>
</feature>
<feature type="domain" description="Methyl-accepting transducer" evidence="6">
    <location>
        <begin position="471"/>
        <end position="686"/>
    </location>
</feature>
<dbReference type="SUPFAM" id="SSF58104">
    <property type="entry name" value="Methyl-accepting chemotaxis protein (MCP) signaling domain"/>
    <property type="match status" value="1"/>
</dbReference>
<dbReference type="InterPro" id="IPR000014">
    <property type="entry name" value="PAS"/>
</dbReference>
<sequence length="760" mass="80566">MFQIKTQRQAADEALAQQQRIEQGLERVIADAAAGRLDVRVQASSLPPQLAGTARELNRLLDTLQGMQRDLHHMAAEHTRGDIDVVIDTNRYAGDLRDMAGGINELVGAHIAVKKMAMGVVAEFSRGNFDAPMEQLPGKKAFINDTMERLRGNLKGIIAEMNHMSAEHARGDIDVVVNAQRFEGDFRTVAQGVNDMVGAHIAVKKMAMGVVAEFGRGNLDAPMEQLPGKKAFINDTIETVRGLLRANRDASAENLRIRLALEAVPSAVMVTDKAGVIKFGNASVMNLLRRIEPALREILPHFSMDKVIGQNFDLFHRTPSRQRSIVDHLTKPHQAQFKFGSATIKLVASPIFDGSERVGSILEWVDRTAEVSAEEDVTALVEAAGRGDFSRRLDVSQREGFFKLLGDNLNSMLGVTETTLTEVSAALNRIAQGDLTRTLDGDYQGVFGQLQNDVNTMVGQLVTTISDVNAAALALTSAAGQVSSTSQSLSQGASEQAASVEETTASLQEMASSVKQNADNANVTDGMATKAAREAGEGGEAVARTVEAMKSIATKVSIIDDIAYQTNLLALNAAIEAARAGEHGKGFAVVAAEVRKLAERSQVAAQEIGQLAGSSVQLAERAGNVLTQMVPTIGKTSELVQEISAASGEQSSSIGQITNAMGHLNSATQQNASASEELSATAEELSGQAAQLQEMMAFFRLSANAPSASTGAGRGAAANRGDAPRAALPAAPSRGNGSTAIRWSRSGGGQSVDEASFGRF</sequence>
<feature type="compositionally biased region" description="Polar residues" evidence="5">
    <location>
        <begin position="501"/>
        <end position="522"/>
    </location>
</feature>
<feature type="region of interest" description="Disordered" evidence="5">
    <location>
        <begin position="493"/>
        <end position="522"/>
    </location>
</feature>
<proteinExistence type="inferred from homology"/>
<evidence type="ECO:0000256" key="2">
    <source>
        <dbReference type="ARBA" id="ARBA00029447"/>
    </source>
</evidence>
<evidence type="ECO:0000313" key="9">
    <source>
        <dbReference type="Proteomes" id="UP001365405"/>
    </source>
</evidence>
<evidence type="ECO:0000259" key="6">
    <source>
        <dbReference type="PROSITE" id="PS50111"/>
    </source>
</evidence>
<dbReference type="InterPro" id="IPR054421">
    <property type="entry name" value="McpB_HAMP_2nd"/>
</dbReference>
<dbReference type="CDD" id="cd17527">
    <property type="entry name" value="HAMP_II"/>
    <property type="match status" value="2"/>
</dbReference>
<protein>
    <submittedName>
        <fullName evidence="8">Methyl-accepting chemotaxis protein</fullName>
    </submittedName>
</protein>
<dbReference type="Gene3D" id="3.30.450.20">
    <property type="entry name" value="PAS domain"/>
    <property type="match status" value="1"/>
</dbReference>
<keyword evidence="1" id="KW-0488">Methylation</keyword>
<dbReference type="PANTHER" id="PTHR43531">
    <property type="entry name" value="PROTEIN ICFG"/>
    <property type="match status" value="1"/>
</dbReference>
<dbReference type="InterPro" id="IPR004090">
    <property type="entry name" value="Chemotax_Me-accpt_rcpt"/>
</dbReference>
<dbReference type="Proteomes" id="UP001365405">
    <property type="component" value="Unassembled WGS sequence"/>
</dbReference>
<feature type="compositionally biased region" description="Low complexity" evidence="5">
    <location>
        <begin position="709"/>
        <end position="732"/>
    </location>
</feature>
<evidence type="ECO:0000313" key="8">
    <source>
        <dbReference type="EMBL" id="MEK8050632.1"/>
    </source>
</evidence>
<evidence type="ECO:0000256" key="4">
    <source>
        <dbReference type="SAM" id="Coils"/>
    </source>
</evidence>
<evidence type="ECO:0000256" key="3">
    <source>
        <dbReference type="PROSITE-ProRule" id="PRU00284"/>
    </source>
</evidence>
<dbReference type="PRINTS" id="PR00260">
    <property type="entry name" value="CHEMTRNSDUCR"/>
</dbReference>
<dbReference type="InterPro" id="IPR004089">
    <property type="entry name" value="MCPsignal_dom"/>
</dbReference>
<dbReference type="RefSeq" id="WP_341410301.1">
    <property type="nucleotide sequence ID" value="NZ_JBBUTH010000004.1"/>
</dbReference>
<dbReference type="Gene3D" id="1.20.120.1530">
    <property type="match status" value="2"/>
</dbReference>
<dbReference type="Pfam" id="PF00015">
    <property type="entry name" value="MCPsignal"/>
    <property type="match status" value="1"/>
</dbReference>
<accession>A0ABU9CJA2</accession>
<keyword evidence="4" id="KW-0175">Coiled coil</keyword>
<keyword evidence="9" id="KW-1185">Reference proteome</keyword>
<gene>
    <name evidence="8" type="ORF">AACH10_10310</name>
</gene>
<evidence type="ECO:0000256" key="1">
    <source>
        <dbReference type="ARBA" id="ARBA00022481"/>
    </source>
</evidence>
<feature type="region of interest" description="Disordered" evidence="5">
    <location>
        <begin position="709"/>
        <end position="760"/>
    </location>
</feature>